<dbReference type="Pfam" id="PF00909">
    <property type="entry name" value="Ammonium_transp"/>
    <property type="match status" value="1"/>
</dbReference>
<feature type="transmembrane region" description="Helical" evidence="8">
    <location>
        <begin position="57"/>
        <end position="75"/>
    </location>
</feature>
<dbReference type="PROSITE" id="PS01219">
    <property type="entry name" value="AMMONIUM_TRANSP"/>
    <property type="match status" value="1"/>
</dbReference>
<comment type="similarity">
    <text evidence="2 8">Belongs to the ammonia transporter channel (TC 1.A.11.2) family.</text>
</comment>
<feature type="domain" description="Ammonium transporter AmtB-like" evidence="9">
    <location>
        <begin position="25"/>
        <end position="427"/>
    </location>
</feature>
<evidence type="ECO:0000256" key="3">
    <source>
        <dbReference type="ARBA" id="ARBA00022448"/>
    </source>
</evidence>
<dbReference type="Proteomes" id="UP000298138">
    <property type="component" value="Unassembled WGS sequence"/>
</dbReference>
<dbReference type="Gene3D" id="1.10.3430.10">
    <property type="entry name" value="Ammonium transporter AmtB like domains"/>
    <property type="match status" value="1"/>
</dbReference>
<keyword evidence="4 8" id="KW-0812">Transmembrane</keyword>
<evidence type="ECO:0000256" key="7">
    <source>
        <dbReference type="ARBA" id="ARBA00023177"/>
    </source>
</evidence>
<accession>A0A4S2N4A8</accession>
<keyword evidence="5 8" id="KW-1133">Transmembrane helix</keyword>
<dbReference type="STRING" id="341454.A0A4S2N4A8"/>
<name>A0A4S2N4A8_9PEZI</name>
<keyword evidence="7 8" id="KW-0924">Ammonia transport</keyword>
<dbReference type="InterPro" id="IPR029020">
    <property type="entry name" value="Ammonium/urea_transptr"/>
</dbReference>
<dbReference type="FunFam" id="1.10.3430.10:FF:000003">
    <property type="entry name" value="Ammonium transporter"/>
    <property type="match status" value="1"/>
</dbReference>
<evidence type="ECO:0000256" key="8">
    <source>
        <dbReference type="RuleBase" id="RU362002"/>
    </source>
</evidence>
<feature type="transmembrane region" description="Helical" evidence="8">
    <location>
        <begin position="218"/>
        <end position="235"/>
    </location>
</feature>
<dbReference type="GO" id="GO:0005886">
    <property type="term" value="C:plasma membrane"/>
    <property type="evidence" value="ECO:0007669"/>
    <property type="project" value="UniProtKB-SubCell"/>
</dbReference>
<feature type="transmembrane region" description="Helical" evidence="8">
    <location>
        <begin position="146"/>
        <end position="166"/>
    </location>
</feature>
<evidence type="ECO:0000313" key="11">
    <source>
        <dbReference type="Proteomes" id="UP000298138"/>
    </source>
</evidence>
<dbReference type="EMBL" id="ML220113">
    <property type="protein sequence ID" value="TGZ83814.1"/>
    <property type="molecule type" value="Genomic_DNA"/>
</dbReference>
<dbReference type="InParanoid" id="A0A4S2N4A8"/>
<keyword evidence="11" id="KW-1185">Reference proteome</keyword>
<gene>
    <name evidence="10" type="ORF">EX30DRAFT_303567</name>
</gene>
<evidence type="ECO:0000256" key="1">
    <source>
        <dbReference type="ARBA" id="ARBA00004141"/>
    </source>
</evidence>
<feature type="transmembrane region" description="Helical" evidence="8">
    <location>
        <begin position="334"/>
        <end position="353"/>
    </location>
</feature>
<dbReference type="AlphaFoldDB" id="A0A4S2N4A8"/>
<evidence type="ECO:0000313" key="10">
    <source>
        <dbReference type="EMBL" id="TGZ83814.1"/>
    </source>
</evidence>
<protein>
    <recommendedName>
        <fullName evidence="8">Ammonium transporter</fullName>
    </recommendedName>
</protein>
<dbReference type="PANTHER" id="PTHR43029:SF15">
    <property type="entry name" value="AMMONIUM TRANSPORTER"/>
    <property type="match status" value="1"/>
</dbReference>
<feature type="transmembrane region" description="Helical" evidence="8">
    <location>
        <begin position="303"/>
        <end position="322"/>
    </location>
</feature>
<keyword evidence="3 8" id="KW-0813">Transport</keyword>
<dbReference type="SUPFAM" id="SSF111352">
    <property type="entry name" value="Ammonium transporter"/>
    <property type="match status" value="1"/>
</dbReference>
<evidence type="ECO:0000256" key="2">
    <source>
        <dbReference type="ARBA" id="ARBA00005887"/>
    </source>
</evidence>
<organism evidence="10 11">
    <name type="scientific">Ascodesmis nigricans</name>
    <dbReference type="NCBI Taxonomy" id="341454"/>
    <lineage>
        <taxon>Eukaryota</taxon>
        <taxon>Fungi</taxon>
        <taxon>Dikarya</taxon>
        <taxon>Ascomycota</taxon>
        <taxon>Pezizomycotina</taxon>
        <taxon>Pezizomycetes</taxon>
        <taxon>Pezizales</taxon>
        <taxon>Ascodesmidaceae</taxon>
        <taxon>Ascodesmis</taxon>
    </lineage>
</organism>
<sequence length="460" mass="49628">MPPNGGDPTKMDVNEIYQLTGYHAVWIMTCTVVVWPIIPGIGLLYGGLARRKASLALLWQSFMVSAVTSFQWWFIGYTLAYSRTAGKFIGNFDAIGFRNVAAAPSPGSGFIPEILFAIFQCFFAVVTVQIMIGGAFERGRLLPSMLFAFIWSTIVYSPVACWTWNGNGWLANLPSLDYAGGGPVHVASGFSSLAYALVLGKRKEKGSPTSHRHRPHNVTMVFIGTCFIWFGWLCFNGGSTLNATVRAMYAIVNTNIAASTGIIGWTVTDYFRKGKKFSVVGACEGAIAGLVGITPAAGYVAVWYAAIIGFVTAVVCALLENVTEWLGIDEGMDVFKLHGLGGVVGSFLTGIFAEKSISMLDGMTEASGAIDGNAIQIGYQLADICAISSYSFVVSAVILMVMKYIPGLDLRVHEDAEIRGLDQHEFYMEEVGDWSAAEKLAIMGLSVPGTPQEEVEPVKK</sequence>
<feature type="transmembrane region" description="Helical" evidence="8">
    <location>
        <begin position="114"/>
        <end position="134"/>
    </location>
</feature>
<dbReference type="InterPro" id="IPR001905">
    <property type="entry name" value="Ammonium_transpt"/>
</dbReference>
<feature type="transmembrane region" description="Helical" evidence="8">
    <location>
        <begin position="377"/>
        <end position="401"/>
    </location>
</feature>
<dbReference type="OrthoDB" id="534912at2759"/>
<evidence type="ECO:0000256" key="4">
    <source>
        <dbReference type="ARBA" id="ARBA00022692"/>
    </source>
</evidence>
<evidence type="ECO:0000259" key="9">
    <source>
        <dbReference type="Pfam" id="PF00909"/>
    </source>
</evidence>
<proteinExistence type="inferred from homology"/>
<dbReference type="InterPro" id="IPR024041">
    <property type="entry name" value="NH4_transpt_AmtB-like_dom"/>
</dbReference>
<evidence type="ECO:0000256" key="6">
    <source>
        <dbReference type="ARBA" id="ARBA00023136"/>
    </source>
</evidence>
<dbReference type="PANTHER" id="PTHR43029">
    <property type="entry name" value="AMMONIUM TRANSPORTER MEP2"/>
    <property type="match status" value="1"/>
</dbReference>
<reference evidence="10 11" key="1">
    <citation type="submission" date="2019-04" db="EMBL/GenBank/DDBJ databases">
        <title>Comparative genomics and transcriptomics to analyze fruiting body development in filamentous ascomycetes.</title>
        <authorList>
            <consortium name="DOE Joint Genome Institute"/>
            <person name="Lutkenhaus R."/>
            <person name="Traeger S."/>
            <person name="Breuer J."/>
            <person name="Kuo A."/>
            <person name="Lipzen A."/>
            <person name="Pangilinan J."/>
            <person name="Dilworth D."/>
            <person name="Sandor L."/>
            <person name="Poggeler S."/>
            <person name="Barry K."/>
            <person name="Grigoriev I.V."/>
            <person name="Nowrousian M."/>
        </authorList>
    </citation>
    <scope>NUCLEOTIDE SEQUENCE [LARGE SCALE GENOMIC DNA]</scope>
    <source>
        <strain evidence="10 11">CBS 389.68</strain>
    </source>
</reference>
<feature type="transmembrane region" description="Helical" evidence="8">
    <location>
        <begin position="279"/>
        <end position="297"/>
    </location>
</feature>
<comment type="subcellular location">
    <subcellularLocation>
        <location evidence="8">Cell membrane</location>
        <topology evidence="8">Multi-pass membrane protein</topology>
    </subcellularLocation>
    <subcellularLocation>
        <location evidence="1">Membrane</location>
        <topology evidence="1">Multi-pass membrane protein</topology>
    </subcellularLocation>
</comment>
<dbReference type="InterPro" id="IPR018047">
    <property type="entry name" value="Ammonium_transpt_CS"/>
</dbReference>
<feature type="transmembrane region" description="Helical" evidence="8">
    <location>
        <begin position="178"/>
        <end position="198"/>
    </location>
</feature>
<dbReference type="GO" id="GO:0008519">
    <property type="term" value="F:ammonium channel activity"/>
    <property type="evidence" value="ECO:0007669"/>
    <property type="project" value="InterPro"/>
</dbReference>
<keyword evidence="6 8" id="KW-0472">Membrane</keyword>
<feature type="transmembrane region" description="Helical" evidence="8">
    <location>
        <begin position="20"/>
        <end position="45"/>
    </location>
</feature>
<feature type="transmembrane region" description="Helical" evidence="8">
    <location>
        <begin position="247"/>
        <end position="267"/>
    </location>
</feature>
<evidence type="ECO:0000256" key="5">
    <source>
        <dbReference type="ARBA" id="ARBA00022989"/>
    </source>
</evidence>
<dbReference type="NCBIfam" id="TIGR00836">
    <property type="entry name" value="amt"/>
    <property type="match status" value="1"/>
</dbReference>